<dbReference type="Proteomes" id="UP000017747">
    <property type="component" value="Unassembled WGS sequence"/>
</dbReference>
<protein>
    <recommendedName>
        <fullName evidence="2">Dicarboxylate carrier MatC N-terminal domain-containing protein</fullName>
    </recommendedName>
</protein>
<keyword evidence="1" id="KW-0812">Transmembrane</keyword>
<feature type="transmembrane region" description="Helical" evidence="1">
    <location>
        <begin position="118"/>
        <end position="145"/>
    </location>
</feature>
<dbReference type="eggNOG" id="COG0471">
    <property type="taxonomic scope" value="Bacteria"/>
</dbReference>
<dbReference type="Pfam" id="PF07158">
    <property type="entry name" value="MatC_N"/>
    <property type="match status" value="1"/>
</dbReference>
<keyword evidence="1" id="KW-0472">Membrane</keyword>
<comment type="caution">
    <text evidence="3">The sequence shown here is derived from an EMBL/GenBank/DDBJ whole genome shotgun (WGS) entry which is preliminary data.</text>
</comment>
<feature type="domain" description="Dicarboxylate carrier MatC N-terminal" evidence="2">
    <location>
        <begin position="10"/>
        <end position="152"/>
    </location>
</feature>
<feature type="transmembrane region" description="Helical" evidence="1">
    <location>
        <begin position="365"/>
        <end position="391"/>
    </location>
</feature>
<dbReference type="STRING" id="994573.T472_0204115"/>
<dbReference type="OrthoDB" id="2814158at2"/>
<keyword evidence="4" id="KW-1185">Reference proteome</keyword>
<feature type="transmembrane region" description="Helical" evidence="1">
    <location>
        <begin position="95"/>
        <end position="112"/>
    </location>
</feature>
<feature type="transmembrane region" description="Helical" evidence="1">
    <location>
        <begin position="60"/>
        <end position="83"/>
    </location>
</feature>
<dbReference type="AlphaFoldDB" id="V7I9C2"/>
<feature type="transmembrane region" description="Helical" evidence="1">
    <location>
        <begin position="411"/>
        <end position="430"/>
    </location>
</feature>
<dbReference type="RefSeq" id="WP_023383148.1">
    <property type="nucleotide sequence ID" value="NZ_AXUN02000056.1"/>
</dbReference>
<gene>
    <name evidence="3" type="ORF">T472_0204115</name>
</gene>
<proteinExistence type="predicted"/>
<dbReference type="EMBL" id="AXUN02000056">
    <property type="protein sequence ID" value="ETA81889.1"/>
    <property type="molecule type" value="Genomic_DNA"/>
</dbReference>
<feature type="transmembrane region" description="Helical" evidence="1">
    <location>
        <begin position="254"/>
        <end position="274"/>
    </location>
</feature>
<feature type="transmembrane region" description="Helical" evidence="1">
    <location>
        <begin position="29"/>
        <end position="48"/>
    </location>
</feature>
<dbReference type="InterPro" id="IPR009827">
    <property type="entry name" value="MatC_N"/>
</dbReference>
<evidence type="ECO:0000313" key="4">
    <source>
        <dbReference type="Proteomes" id="UP000017747"/>
    </source>
</evidence>
<evidence type="ECO:0000259" key="2">
    <source>
        <dbReference type="Pfam" id="PF07158"/>
    </source>
</evidence>
<feature type="transmembrane region" description="Helical" evidence="1">
    <location>
        <begin position="223"/>
        <end position="242"/>
    </location>
</feature>
<evidence type="ECO:0000313" key="3">
    <source>
        <dbReference type="EMBL" id="ETA81889.1"/>
    </source>
</evidence>
<reference evidence="3 4" key="1">
    <citation type="journal article" date="2014" name="Genome Announc.">
        <title>Genome Sequence of Youngiibacter fragilis, the Type Strain of the Genus Youngiibacter.</title>
        <authorList>
            <person name="Wawrik C.B."/>
            <person name="Callaghan A.V."/>
            <person name="Stamps B.W."/>
            <person name="Wawrik B."/>
        </authorList>
    </citation>
    <scope>NUCLEOTIDE SEQUENCE [LARGE SCALE GENOMIC DNA]</scope>
    <source>
        <strain evidence="3 4">232.1</strain>
    </source>
</reference>
<accession>V7I9C2</accession>
<name>V7I9C2_9CLOT</name>
<feature type="transmembrane region" description="Helical" evidence="1">
    <location>
        <begin position="286"/>
        <end position="304"/>
    </location>
</feature>
<feature type="transmembrane region" description="Helical" evidence="1">
    <location>
        <begin position="184"/>
        <end position="202"/>
    </location>
</feature>
<evidence type="ECO:0000256" key="1">
    <source>
        <dbReference type="SAM" id="Phobius"/>
    </source>
</evidence>
<feature type="transmembrane region" description="Helical" evidence="1">
    <location>
        <begin position="152"/>
        <end position="172"/>
    </location>
</feature>
<sequence length="431" mass="45382">MSTGLIISVCMLGIVVAIALGFKYGVNMGVTGIVFAYIVGCFMMGLKVKEVVALWPNSTIFQLMSITLFFGFAVVNGTMQSVADHLLYAVRNKSWLISFAIYFVAIILGGLGCPPPAANAIMAVIGFSIGLPAGLHPFIIAWAVCNGAAIGACLPWAASGSVVSSTIASVGFEAEASLMTWKFFFAYLLITFVLLIVLYIVFKGNKLKKINVEKPEPFSAIHKKSLIVIAVVIGLVLIPGLIGKFVKISWLVTFARYADIQMLAMIGFVVCSLMKLADEKQVIKAVPWNTLILVGGIATLMSVAKEAGVVDVISSWLNANAPSYAVGSLLAILGGFLSFFSGGINTVFPMLAPMVPSLAVGSIKAVTLFIAILLGACYTAISPFSTGGAIFMSNCPDEKMRAKLIGGQLGLATYGMVVTAVLALVGVLGIF</sequence>
<keyword evidence="1" id="KW-1133">Transmembrane helix</keyword>
<organism evidence="3 4">
    <name type="scientific">Youngiibacter fragilis 232.1</name>
    <dbReference type="NCBI Taxonomy" id="994573"/>
    <lineage>
        <taxon>Bacteria</taxon>
        <taxon>Bacillati</taxon>
        <taxon>Bacillota</taxon>
        <taxon>Clostridia</taxon>
        <taxon>Eubacteriales</taxon>
        <taxon>Clostridiaceae</taxon>
        <taxon>Youngiibacter</taxon>
    </lineage>
</organism>
<feature type="transmembrane region" description="Helical" evidence="1">
    <location>
        <begin position="6"/>
        <end position="22"/>
    </location>
</feature>
<feature type="transmembrane region" description="Helical" evidence="1">
    <location>
        <begin position="324"/>
        <end position="344"/>
    </location>
</feature>